<keyword evidence="3" id="KW-0808">Transferase</keyword>
<dbReference type="PRINTS" id="PR00111">
    <property type="entry name" value="ABHYDROLASE"/>
</dbReference>
<dbReference type="PANTHER" id="PTHR43689">
    <property type="entry name" value="HYDROLASE"/>
    <property type="match status" value="1"/>
</dbReference>
<dbReference type="SUPFAM" id="SSF53474">
    <property type="entry name" value="alpha/beta-Hydrolases"/>
    <property type="match status" value="1"/>
</dbReference>
<keyword evidence="4" id="KW-1185">Reference proteome</keyword>
<dbReference type="GO" id="GO:0004742">
    <property type="term" value="F:dihydrolipoyllysine-residue acetyltransferase activity"/>
    <property type="evidence" value="ECO:0007669"/>
    <property type="project" value="UniProtKB-EC"/>
</dbReference>
<accession>A0A1Y5R8K4</accession>
<reference evidence="3 4" key="1">
    <citation type="submission" date="2017-03" db="EMBL/GenBank/DDBJ databases">
        <authorList>
            <person name="Afonso C.L."/>
            <person name="Miller P.J."/>
            <person name="Scott M.A."/>
            <person name="Spackman E."/>
            <person name="Goraichik I."/>
            <person name="Dimitrov K.M."/>
            <person name="Suarez D.L."/>
            <person name="Swayne D.E."/>
        </authorList>
    </citation>
    <scope>NUCLEOTIDE SEQUENCE [LARGE SCALE GENOMIC DNA]</scope>
    <source>
        <strain evidence="3 4">CECT 7066</strain>
    </source>
</reference>
<dbReference type="AlphaFoldDB" id="A0A1Y5R8K4"/>
<evidence type="ECO:0000256" key="1">
    <source>
        <dbReference type="SAM" id="SignalP"/>
    </source>
</evidence>
<dbReference type="Pfam" id="PF12697">
    <property type="entry name" value="Abhydrolase_6"/>
    <property type="match status" value="1"/>
</dbReference>
<dbReference type="Proteomes" id="UP000193870">
    <property type="component" value="Unassembled WGS sequence"/>
</dbReference>
<organism evidence="3 4">
    <name type="scientific">Palleronia marisminoris</name>
    <dbReference type="NCBI Taxonomy" id="315423"/>
    <lineage>
        <taxon>Bacteria</taxon>
        <taxon>Pseudomonadati</taxon>
        <taxon>Pseudomonadota</taxon>
        <taxon>Alphaproteobacteria</taxon>
        <taxon>Rhodobacterales</taxon>
        <taxon>Roseobacteraceae</taxon>
        <taxon>Palleronia</taxon>
    </lineage>
</organism>
<keyword evidence="1" id="KW-0732">Signal</keyword>
<dbReference type="OrthoDB" id="9815441at2"/>
<sequence>MISRKSALSASILLLAAAGCGAVIDGRIDTRAAEARATHPPLGSFVEVDGRQVHYVQSGAGPDLVLIHGASGNVRDWTFDFVDRLSDRYRVTVFDRPGLGYTDPDPVYAGSFDARAESPAEQAALLHAAAERVGVSDEVVVGHSFGGAVAMAWALNHDPAAAVIVSGATEPWPGGLGPLYTLAGTSLGGATMVPLISAFVPRRFVKQAIAAIFAPQEPPEGYEDYVGAGLTLRATSFRANAQQVRSLRPHVVEMSRRYPDLTLPVEIVHGTADDVVPIHIHSERLAEQIPGARLTRLEGVGHMPHHVRPEVVVAAIDRAATRAGLR</sequence>
<dbReference type="EMBL" id="FWFV01000001">
    <property type="protein sequence ID" value="SLN11272.1"/>
    <property type="molecule type" value="Genomic_DNA"/>
</dbReference>
<evidence type="ECO:0000313" key="4">
    <source>
        <dbReference type="Proteomes" id="UP000193870"/>
    </source>
</evidence>
<feature type="chain" id="PRO_5010993984" evidence="1">
    <location>
        <begin position="23"/>
        <end position="326"/>
    </location>
</feature>
<keyword evidence="3" id="KW-0012">Acyltransferase</keyword>
<dbReference type="PANTHER" id="PTHR43689:SF8">
    <property type="entry name" value="ALPHA_BETA-HYDROLASES SUPERFAMILY PROTEIN"/>
    <property type="match status" value="1"/>
</dbReference>
<evidence type="ECO:0000259" key="2">
    <source>
        <dbReference type="Pfam" id="PF12697"/>
    </source>
</evidence>
<dbReference type="RefSeq" id="WP_085852155.1">
    <property type="nucleotide sequence ID" value="NZ_FOPF01000001.1"/>
</dbReference>
<dbReference type="InterPro" id="IPR029058">
    <property type="entry name" value="AB_hydrolase_fold"/>
</dbReference>
<feature type="domain" description="AB hydrolase-1" evidence="2">
    <location>
        <begin position="64"/>
        <end position="315"/>
    </location>
</feature>
<dbReference type="InterPro" id="IPR000073">
    <property type="entry name" value="AB_hydrolase_1"/>
</dbReference>
<proteinExistence type="predicted"/>
<evidence type="ECO:0000313" key="3">
    <source>
        <dbReference type="EMBL" id="SLN11272.1"/>
    </source>
</evidence>
<dbReference type="EC" id="2.3.1.12" evidence="3"/>
<protein>
    <submittedName>
        <fullName evidence="3">Dihydrolipoyllysine-residue acetyltransferase component of acetoin cleaving system</fullName>
        <ecNumber evidence="3">2.3.1.12</ecNumber>
    </submittedName>
</protein>
<dbReference type="PROSITE" id="PS51257">
    <property type="entry name" value="PROKAR_LIPOPROTEIN"/>
    <property type="match status" value="1"/>
</dbReference>
<name>A0A1Y5R8K4_9RHOB</name>
<gene>
    <name evidence="3" type="primary">acoC</name>
    <name evidence="3" type="ORF">PAM7066_00091</name>
</gene>
<feature type="signal peptide" evidence="1">
    <location>
        <begin position="1"/>
        <end position="22"/>
    </location>
</feature>
<dbReference type="STRING" id="315423.SAMN04488020_10189"/>
<dbReference type="Gene3D" id="3.40.50.1820">
    <property type="entry name" value="alpha/beta hydrolase"/>
    <property type="match status" value="1"/>
</dbReference>